<gene>
    <name evidence="3" type="ORF">GCM10007939_24160</name>
</gene>
<protein>
    <submittedName>
        <fullName evidence="3">ArsC family transcriptional regulator</fullName>
    </submittedName>
</protein>
<dbReference type="Proteomes" id="UP001156694">
    <property type="component" value="Unassembled WGS sequence"/>
</dbReference>
<accession>A0ABQ5VXH8</accession>
<dbReference type="SMART" id="SM00226">
    <property type="entry name" value="LMWPc"/>
    <property type="match status" value="1"/>
</dbReference>
<keyword evidence="1" id="KW-0059">Arsenical resistance</keyword>
<proteinExistence type="predicted"/>
<evidence type="ECO:0000256" key="1">
    <source>
        <dbReference type="ARBA" id="ARBA00022849"/>
    </source>
</evidence>
<evidence type="ECO:0000259" key="2">
    <source>
        <dbReference type="SMART" id="SM00226"/>
    </source>
</evidence>
<dbReference type="EMBL" id="BSNN01000008">
    <property type="protein sequence ID" value="GLQ36132.1"/>
    <property type="molecule type" value="Genomic_DNA"/>
</dbReference>
<dbReference type="SUPFAM" id="SSF52788">
    <property type="entry name" value="Phosphotyrosine protein phosphatases I"/>
    <property type="match status" value="1"/>
</dbReference>
<dbReference type="Pfam" id="PF01451">
    <property type="entry name" value="LMWPc"/>
    <property type="match status" value="1"/>
</dbReference>
<dbReference type="Gene3D" id="3.40.50.2300">
    <property type="match status" value="1"/>
</dbReference>
<dbReference type="PANTHER" id="PTHR43428:SF1">
    <property type="entry name" value="ARSENATE REDUCTASE"/>
    <property type="match status" value="1"/>
</dbReference>
<dbReference type="InterPro" id="IPR023485">
    <property type="entry name" value="Ptyr_pPase"/>
</dbReference>
<dbReference type="RefSeq" id="WP_284379651.1">
    <property type="nucleotide sequence ID" value="NZ_BSNN01000008.1"/>
</dbReference>
<comment type="caution">
    <text evidence="3">The sequence shown here is derived from an EMBL/GenBank/DDBJ whole genome shotgun (WGS) entry which is preliminary data.</text>
</comment>
<dbReference type="PANTHER" id="PTHR43428">
    <property type="entry name" value="ARSENATE REDUCTASE"/>
    <property type="match status" value="1"/>
</dbReference>
<sequence length="147" mass="16093">MNNLPSSVLFCCDHNSIRSPMAEGLMKKHVGTKSFVQSAGVKNIKDIDGFSITVCAEVGVELEKHQVRSFEDLADFGDDLESYDLIIALSPASASMVRDLTKDAAVGVEFWDIADPTGAGDSREANLISYRAVRDDIINRIAKRFPQ</sequence>
<organism evidence="3 4">
    <name type="scientific">Amylibacter marinus</name>
    <dbReference type="NCBI Taxonomy" id="1475483"/>
    <lineage>
        <taxon>Bacteria</taxon>
        <taxon>Pseudomonadati</taxon>
        <taxon>Pseudomonadota</taxon>
        <taxon>Alphaproteobacteria</taxon>
        <taxon>Rhodobacterales</taxon>
        <taxon>Paracoccaceae</taxon>
        <taxon>Amylibacter</taxon>
    </lineage>
</organism>
<reference evidence="4" key="1">
    <citation type="journal article" date="2019" name="Int. J. Syst. Evol. Microbiol.">
        <title>The Global Catalogue of Microorganisms (GCM) 10K type strain sequencing project: providing services to taxonomists for standard genome sequencing and annotation.</title>
        <authorList>
            <consortium name="The Broad Institute Genomics Platform"/>
            <consortium name="The Broad Institute Genome Sequencing Center for Infectious Disease"/>
            <person name="Wu L."/>
            <person name="Ma J."/>
        </authorList>
    </citation>
    <scope>NUCLEOTIDE SEQUENCE [LARGE SCALE GENOMIC DNA]</scope>
    <source>
        <strain evidence="4">NBRC 110140</strain>
    </source>
</reference>
<keyword evidence="4" id="KW-1185">Reference proteome</keyword>
<evidence type="ECO:0000313" key="3">
    <source>
        <dbReference type="EMBL" id="GLQ36132.1"/>
    </source>
</evidence>
<dbReference type="InterPro" id="IPR036196">
    <property type="entry name" value="Ptyr_pPase_sf"/>
</dbReference>
<name>A0ABQ5VXH8_9RHOB</name>
<feature type="domain" description="Phosphotyrosine protein phosphatase I" evidence="2">
    <location>
        <begin position="6"/>
        <end position="147"/>
    </location>
</feature>
<evidence type="ECO:0000313" key="4">
    <source>
        <dbReference type="Proteomes" id="UP001156694"/>
    </source>
</evidence>